<evidence type="ECO:0000313" key="2">
    <source>
        <dbReference type="EMBL" id="KAK1645901.1"/>
    </source>
</evidence>
<keyword evidence="1" id="KW-0808">Transferase</keyword>
<gene>
    <name evidence="2" type="ORF">QYE76_063706</name>
</gene>
<dbReference type="Proteomes" id="UP001231189">
    <property type="component" value="Unassembled WGS sequence"/>
</dbReference>
<name>A0AAD8W6V4_LOLMU</name>
<evidence type="ECO:0000256" key="1">
    <source>
        <dbReference type="ARBA" id="ARBA00022679"/>
    </source>
</evidence>
<dbReference type="Pfam" id="PF00201">
    <property type="entry name" value="UDPGT"/>
    <property type="match status" value="1"/>
</dbReference>
<reference evidence="2" key="1">
    <citation type="submission" date="2023-07" db="EMBL/GenBank/DDBJ databases">
        <title>A chromosome-level genome assembly of Lolium multiflorum.</title>
        <authorList>
            <person name="Chen Y."/>
            <person name="Copetti D."/>
            <person name="Kolliker R."/>
            <person name="Studer B."/>
        </authorList>
    </citation>
    <scope>NUCLEOTIDE SEQUENCE</scope>
    <source>
        <strain evidence="2">02402/16</strain>
        <tissue evidence="2">Leaf</tissue>
    </source>
</reference>
<dbReference type="AlphaFoldDB" id="A0AAD8W6V4"/>
<keyword evidence="3" id="KW-1185">Reference proteome</keyword>
<protein>
    <submittedName>
        <fullName evidence="2">Uncharacterized protein</fullName>
    </submittedName>
</protein>
<proteinExistence type="predicted"/>
<accession>A0AAD8W6V4</accession>
<dbReference type="InterPro" id="IPR002213">
    <property type="entry name" value="UDP_glucos_trans"/>
</dbReference>
<dbReference type="GO" id="GO:0008194">
    <property type="term" value="F:UDP-glycosyltransferase activity"/>
    <property type="evidence" value="ECO:0007669"/>
    <property type="project" value="InterPro"/>
</dbReference>
<dbReference type="EMBL" id="JAUUTY010000004">
    <property type="protein sequence ID" value="KAK1645901.1"/>
    <property type="molecule type" value="Genomic_DNA"/>
</dbReference>
<sequence length="151" mass="15818">MMLYFARALAAAVSDGTTISFLTTADSIAQLWKAGALLGNLRFVEVVDGLPAPSGQMPMLPPPRRMELFMVAAEAGGIRHRLEGAQASGGDARVSCVVGDAFVWMAAEAVAATGAPWVPVWTAASCALLAHIRTDARRQDVVDQGTSCTSE</sequence>
<dbReference type="Gene3D" id="3.40.50.2000">
    <property type="entry name" value="Glycogen Phosphorylase B"/>
    <property type="match status" value="1"/>
</dbReference>
<comment type="caution">
    <text evidence="2">The sequence shown here is derived from an EMBL/GenBank/DDBJ whole genome shotgun (WGS) entry which is preliminary data.</text>
</comment>
<organism evidence="2 3">
    <name type="scientific">Lolium multiflorum</name>
    <name type="common">Italian ryegrass</name>
    <name type="synonym">Lolium perenne subsp. multiflorum</name>
    <dbReference type="NCBI Taxonomy" id="4521"/>
    <lineage>
        <taxon>Eukaryota</taxon>
        <taxon>Viridiplantae</taxon>
        <taxon>Streptophyta</taxon>
        <taxon>Embryophyta</taxon>
        <taxon>Tracheophyta</taxon>
        <taxon>Spermatophyta</taxon>
        <taxon>Magnoliopsida</taxon>
        <taxon>Liliopsida</taxon>
        <taxon>Poales</taxon>
        <taxon>Poaceae</taxon>
        <taxon>BOP clade</taxon>
        <taxon>Pooideae</taxon>
        <taxon>Poodae</taxon>
        <taxon>Poeae</taxon>
        <taxon>Poeae Chloroplast Group 2 (Poeae type)</taxon>
        <taxon>Loliodinae</taxon>
        <taxon>Loliinae</taxon>
        <taxon>Lolium</taxon>
    </lineage>
</organism>
<evidence type="ECO:0000313" key="3">
    <source>
        <dbReference type="Proteomes" id="UP001231189"/>
    </source>
</evidence>
<dbReference type="SUPFAM" id="SSF53756">
    <property type="entry name" value="UDP-Glycosyltransferase/glycogen phosphorylase"/>
    <property type="match status" value="1"/>
</dbReference>